<evidence type="ECO:0000313" key="4">
    <source>
        <dbReference type="Proteomes" id="UP000612055"/>
    </source>
</evidence>
<dbReference type="GO" id="GO:0016020">
    <property type="term" value="C:membrane"/>
    <property type="evidence" value="ECO:0007669"/>
    <property type="project" value="InterPro"/>
</dbReference>
<evidence type="ECO:0000313" key="3">
    <source>
        <dbReference type="EMBL" id="KAG2483915.1"/>
    </source>
</evidence>
<dbReference type="Gene3D" id="1.10.287.1260">
    <property type="match status" value="1"/>
</dbReference>
<dbReference type="SUPFAM" id="SSF82861">
    <property type="entry name" value="Mechanosensitive channel protein MscS (YggB), transmembrane region"/>
    <property type="match status" value="1"/>
</dbReference>
<proteinExistence type="predicted"/>
<organism evidence="3 4">
    <name type="scientific">Edaphochlamys debaryana</name>
    <dbReference type="NCBI Taxonomy" id="47281"/>
    <lineage>
        <taxon>Eukaryota</taxon>
        <taxon>Viridiplantae</taxon>
        <taxon>Chlorophyta</taxon>
        <taxon>core chlorophytes</taxon>
        <taxon>Chlorophyceae</taxon>
        <taxon>CS clade</taxon>
        <taxon>Chlamydomonadales</taxon>
        <taxon>Chlamydomonadales incertae sedis</taxon>
        <taxon>Edaphochlamys</taxon>
    </lineage>
</organism>
<dbReference type="InterPro" id="IPR006685">
    <property type="entry name" value="MscS_channel_2nd"/>
</dbReference>
<evidence type="ECO:0000259" key="2">
    <source>
        <dbReference type="Pfam" id="PF00924"/>
    </source>
</evidence>
<evidence type="ECO:0000256" key="1">
    <source>
        <dbReference type="SAM" id="MobiDB-lite"/>
    </source>
</evidence>
<dbReference type="InterPro" id="IPR011014">
    <property type="entry name" value="MscS_channel_TM-2"/>
</dbReference>
<dbReference type="EMBL" id="JAEHOE010000162">
    <property type="protein sequence ID" value="KAG2483915.1"/>
    <property type="molecule type" value="Genomic_DNA"/>
</dbReference>
<dbReference type="PANTHER" id="PTHR30221:SF1">
    <property type="entry name" value="SMALL-CONDUCTANCE MECHANOSENSITIVE CHANNEL"/>
    <property type="match status" value="1"/>
</dbReference>
<feature type="domain" description="Mechanosensitive ion channel MscS" evidence="2">
    <location>
        <begin position="337"/>
        <end position="411"/>
    </location>
</feature>
<accession>A0A835XIB3</accession>
<dbReference type="PANTHER" id="PTHR30221">
    <property type="entry name" value="SMALL-CONDUCTANCE MECHANOSENSITIVE CHANNEL"/>
    <property type="match status" value="1"/>
</dbReference>
<dbReference type="InterPro" id="IPR045275">
    <property type="entry name" value="MscS_archaea/bacteria_type"/>
</dbReference>
<dbReference type="GO" id="GO:0008381">
    <property type="term" value="F:mechanosensitive monoatomic ion channel activity"/>
    <property type="evidence" value="ECO:0007669"/>
    <property type="project" value="InterPro"/>
</dbReference>
<feature type="region of interest" description="Disordered" evidence="1">
    <location>
        <begin position="18"/>
        <end position="46"/>
    </location>
</feature>
<protein>
    <recommendedName>
        <fullName evidence="2">Mechanosensitive ion channel MscS domain-containing protein</fullName>
    </recommendedName>
</protein>
<dbReference type="InterPro" id="IPR010920">
    <property type="entry name" value="LSM_dom_sf"/>
</dbReference>
<reference evidence="3" key="1">
    <citation type="journal article" date="2020" name="bioRxiv">
        <title>Comparative genomics of Chlamydomonas.</title>
        <authorList>
            <person name="Craig R.J."/>
            <person name="Hasan A.R."/>
            <person name="Ness R.W."/>
            <person name="Keightley P.D."/>
        </authorList>
    </citation>
    <scope>NUCLEOTIDE SEQUENCE</scope>
    <source>
        <strain evidence="3">CCAP 11/70</strain>
    </source>
</reference>
<gene>
    <name evidence="3" type="ORF">HYH03_017236</name>
</gene>
<dbReference type="SUPFAM" id="SSF50182">
    <property type="entry name" value="Sm-like ribonucleoproteins"/>
    <property type="match status" value="1"/>
</dbReference>
<keyword evidence="4" id="KW-1185">Reference proteome</keyword>
<dbReference type="AlphaFoldDB" id="A0A835XIB3"/>
<sequence>MSSLAMGYNGRALSACKRSYGRPGTRTSPVGPVPPRLPLRPCRPEPRPRLEPVEAKAAAAGAAAAVAAARPPPTQDPLVIWNALTAPMVAPLVTAVGGEGSWQYYLASRFIREVVAVVLVAVLAYKLLQMLAAKAQEEEEIHHQLDTQRRRGDTRAPNDAAAEAAHLAAHSGGGEVLRVAALAATSPAARALFTGLLALTVARYSFYIMDGFITTFNPKLPTDWLDDLVRLIVDCLAPLDDFLVKLSLIGMALFGCAVVLRYKDVLITRYVRAHFEVMERGSELVQNFVNPASNILSWVVVLATAGWLATGLGVNLKPLLAVGGASSIIIGLATQQVLSNFVSGLNIFLSRPFVAGEYISLVSQNMTSQTNISGRVIRVDPMRTLIAMEDGSTTAVPNQVIAVSIVVNRSRTPHWSVGSASPLLANPKELKWRMRLPHAALDKVQELEAEIERALANTLPTNKVRYSPAALEFVRFSDTGAEVTAKVTLVWRLKAGPSIREQQDRQETMEVLMQTALLSLQKVVRGCDGVFMTA</sequence>
<name>A0A835XIB3_9CHLO</name>
<dbReference type="Proteomes" id="UP000612055">
    <property type="component" value="Unassembled WGS sequence"/>
</dbReference>
<dbReference type="OrthoDB" id="431980at2759"/>
<dbReference type="Pfam" id="PF00924">
    <property type="entry name" value="MS_channel_2nd"/>
    <property type="match status" value="1"/>
</dbReference>
<comment type="caution">
    <text evidence="3">The sequence shown here is derived from an EMBL/GenBank/DDBJ whole genome shotgun (WGS) entry which is preliminary data.</text>
</comment>